<dbReference type="SUPFAM" id="SSF46785">
    <property type="entry name" value="Winged helix' DNA-binding domain"/>
    <property type="match status" value="1"/>
</dbReference>
<evidence type="ECO:0000256" key="2">
    <source>
        <dbReference type="ARBA" id="ARBA00023015"/>
    </source>
</evidence>
<dbReference type="InterPro" id="IPR058163">
    <property type="entry name" value="LysR-type_TF_proteobact-type"/>
</dbReference>
<dbReference type="Gene3D" id="3.40.190.290">
    <property type="match status" value="1"/>
</dbReference>
<reference evidence="6 7" key="1">
    <citation type="submission" date="2024-06" db="EMBL/GenBank/DDBJ databases">
        <authorList>
            <person name="Steensen K."/>
            <person name="Seneca J."/>
            <person name="Bartlau N."/>
            <person name="Yu A.X."/>
            <person name="Polz M.F."/>
        </authorList>
    </citation>
    <scope>NUCLEOTIDE SEQUENCE [LARGE SCALE GENOMIC DNA]</scope>
    <source>
        <strain evidence="6 7">1F260</strain>
    </source>
</reference>
<comment type="similarity">
    <text evidence="1">Belongs to the LysR transcriptional regulatory family.</text>
</comment>
<dbReference type="Gene3D" id="1.10.10.10">
    <property type="entry name" value="Winged helix-like DNA-binding domain superfamily/Winged helix DNA-binding domain"/>
    <property type="match status" value="1"/>
</dbReference>
<evidence type="ECO:0000256" key="3">
    <source>
        <dbReference type="ARBA" id="ARBA00023125"/>
    </source>
</evidence>
<evidence type="ECO:0000259" key="5">
    <source>
        <dbReference type="PROSITE" id="PS50931"/>
    </source>
</evidence>
<dbReference type="InterPro" id="IPR005119">
    <property type="entry name" value="LysR_subst-bd"/>
</dbReference>
<dbReference type="PRINTS" id="PR00039">
    <property type="entry name" value="HTHLYSR"/>
</dbReference>
<evidence type="ECO:0000313" key="6">
    <source>
        <dbReference type="EMBL" id="MEZ8082539.1"/>
    </source>
</evidence>
<keyword evidence="3" id="KW-0238">DNA-binding</keyword>
<evidence type="ECO:0000256" key="1">
    <source>
        <dbReference type="ARBA" id="ARBA00009437"/>
    </source>
</evidence>
<dbReference type="PANTHER" id="PTHR30537:SF5">
    <property type="entry name" value="HTH-TYPE TRANSCRIPTIONAL ACTIVATOR TTDR-RELATED"/>
    <property type="match status" value="1"/>
</dbReference>
<dbReference type="InterPro" id="IPR036390">
    <property type="entry name" value="WH_DNA-bd_sf"/>
</dbReference>
<proteinExistence type="inferred from homology"/>
<dbReference type="InterPro" id="IPR000847">
    <property type="entry name" value="LysR_HTH_N"/>
</dbReference>
<sequence>MDKFTNMETFVHVLEFGSISGAAEHMEIAKSAVSRRLKELETYLNVQLFHRTTRSMQPTDTGKAYYAFCLRILEDLREAEHATAQAHCVLKGPLKVAMPSTFGVMHMSAAINDFLVEHPHIEFELDFNDRQVDLIQEGYDLAIRIADLPDSTLLARRFAPVKHVICASPSYLEKHGTPTCLDQLSEHQCLTYSLSKDSHHWRVKTTDGVQKKVKINTILKASSGEYLLSAAVSGLGIAHLPTFVVSDAIKRGELVPILDGCGFNELNAYAVYPQTRHLSRRVRIFIDFLVQRFEGTPYWDELDLSEPR</sequence>
<evidence type="ECO:0000256" key="4">
    <source>
        <dbReference type="ARBA" id="ARBA00023163"/>
    </source>
</evidence>
<evidence type="ECO:0000313" key="7">
    <source>
        <dbReference type="Proteomes" id="UP001569154"/>
    </source>
</evidence>
<keyword evidence="2" id="KW-0805">Transcription regulation</keyword>
<protein>
    <submittedName>
        <fullName evidence="6">LysR family transcriptional regulator</fullName>
    </submittedName>
</protein>
<dbReference type="RefSeq" id="WP_017013807.1">
    <property type="nucleotide sequence ID" value="NZ_AJYG02000047.1"/>
</dbReference>
<dbReference type="SUPFAM" id="SSF53850">
    <property type="entry name" value="Periplasmic binding protein-like II"/>
    <property type="match status" value="1"/>
</dbReference>
<dbReference type="EMBL" id="JBGONM010000037">
    <property type="protein sequence ID" value="MEZ8082539.1"/>
    <property type="molecule type" value="Genomic_DNA"/>
</dbReference>
<dbReference type="PROSITE" id="PS50931">
    <property type="entry name" value="HTH_LYSR"/>
    <property type="match status" value="1"/>
</dbReference>
<name>A0ABV4L6U6_9GAMM</name>
<keyword evidence="7" id="KW-1185">Reference proteome</keyword>
<accession>A0ABV4L6U6</accession>
<dbReference type="Pfam" id="PF03466">
    <property type="entry name" value="LysR_substrate"/>
    <property type="match status" value="1"/>
</dbReference>
<keyword evidence="4" id="KW-0804">Transcription</keyword>
<dbReference type="PANTHER" id="PTHR30537">
    <property type="entry name" value="HTH-TYPE TRANSCRIPTIONAL REGULATOR"/>
    <property type="match status" value="1"/>
</dbReference>
<dbReference type="CDD" id="cd08422">
    <property type="entry name" value="PBP2_CrgA_like"/>
    <property type="match status" value="1"/>
</dbReference>
<dbReference type="Pfam" id="PF00126">
    <property type="entry name" value="HTH_1"/>
    <property type="match status" value="1"/>
</dbReference>
<gene>
    <name evidence="6" type="ORF">ACED35_15570</name>
</gene>
<dbReference type="Proteomes" id="UP001569154">
    <property type="component" value="Unassembled WGS sequence"/>
</dbReference>
<dbReference type="InterPro" id="IPR036388">
    <property type="entry name" value="WH-like_DNA-bd_sf"/>
</dbReference>
<organism evidence="6 7">
    <name type="scientific">Enterovibrio norvegicus</name>
    <dbReference type="NCBI Taxonomy" id="188144"/>
    <lineage>
        <taxon>Bacteria</taxon>
        <taxon>Pseudomonadati</taxon>
        <taxon>Pseudomonadota</taxon>
        <taxon>Gammaproteobacteria</taxon>
        <taxon>Vibrionales</taxon>
        <taxon>Vibrionaceae</taxon>
        <taxon>Enterovibrio</taxon>
    </lineage>
</organism>
<comment type="caution">
    <text evidence="6">The sequence shown here is derived from an EMBL/GenBank/DDBJ whole genome shotgun (WGS) entry which is preliminary data.</text>
</comment>
<feature type="domain" description="HTH lysR-type" evidence="5">
    <location>
        <begin position="1"/>
        <end position="59"/>
    </location>
</feature>